<reference evidence="2" key="1">
    <citation type="journal article" date="2014" name="Genome Announc.">
        <title>Draft Genome Sequence of the Yeast Pseudozyma antarctica Type Strain JCM10317, a Producer of the Glycolipid Biosurfactants, Mannosylerythritol Lipids.</title>
        <authorList>
            <person name="Saika A."/>
            <person name="Koike H."/>
            <person name="Hori T."/>
            <person name="Fukuoka T."/>
            <person name="Sato S."/>
            <person name="Habe H."/>
            <person name="Kitamoto D."/>
            <person name="Morita T."/>
        </authorList>
    </citation>
    <scope>NUCLEOTIDE SEQUENCE [LARGE SCALE GENOMIC DNA]</scope>
    <source>
        <strain evidence="2">JCM 10317</strain>
    </source>
</reference>
<dbReference type="AlphaFoldDB" id="A0A081CDA4"/>
<dbReference type="Proteomes" id="UP000053758">
    <property type="component" value="Unassembled WGS sequence"/>
</dbReference>
<proteinExistence type="predicted"/>
<dbReference type="GeneID" id="26303787"/>
<dbReference type="EMBL" id="DF830073">
    <property type="protein sequence ID" value="GAK64650.1"/>
    <property type="molecule type" value="Genomic_DNA"/>
</dbReference>
<name>A0A081CDA4_PSEA2</name>
<dbReference type="RefSeq" id="XP_014656993.1">
    <property type="nucleotide sequence ID" value="XM_014801507.1"/>
</dbReference>
<keyword evidence="2" id="KW-1185">Reference proteome</keyword>
<dbReference type="HOGENOM" id="CLU_1970235_0_0_1"/>
<protein>
    <submittedName>
        <fullName evidence="1">Uncharacterized protein</fullName>
    </submittedName>
</protein>
<evidence type="ECO:0000313" key="1">
    <source>
        <dbReference type="EMBL" id="GAK64650.1"/>
    </source>
</evidence>
<sequence>MQPTRVSLSNKPTLRFAALPFLLCRTSSISFASHLGLSAASPAPFSQITTITRIVTSLDLSTPLDPNLRNDIDTRLIAQSKHHPGFAVYPTTTHTLAPATAARSCSDKTIGAASTSVITAPWRRQLA</sequence>
<evidence type="ECO:0000313" key="2">
    <source>
        <dbReference type="Proteomes" id="UP000053758"/>
    </source>
</evidence>
<organism evidence="1 2">
    <name type="scientific">Pseudozyma antarctica</name>
    <name type="common">Yeast</name>
    <name type="synonym">Candida antarctica</name>
    <dbReference type="NCBI Taxonomy" id="84753"/>
    <lineage>
        <taxon>Eukaryota</taxon>
        <taxon>Fungi</taxon>
        <taxon>Dikarya</taxon>
        <taxon>Basidiomycota</taxon>
        <taxon>Ustilaginomycotina</taxon>
        <taxon>Ustilaginomycetes</taxon>
        <taxon>Ustilaginales</taxon>
        <taxon>Ustilaginaceae</taxon>
        <taxon>Moesziomyces</taxon>
    </lineage>
</organism>
<gene>
    <name evidence="1" type="ORF">PAN0_006d2864</name>
</gene>
<accession>A0A081CDA4</accession>